<dbReference type="PANTHER" id="PTHR38682:SF1">
    <property type="entry name" value="V-TYPE ATP SYNTHASE SUBUNIT C"/>
    <property type="match status" value="1"/>
</dbReference>
<name>A0ABY7QUK7_9FIRM</name>
<dbReference type="InterPro" id="IPR002843">
    <property type="entry name" value="ATPase_V0-cplx_csu/dsu"/>
</dbReference>
<dbReference type="InterPro" id="IPR050873">
    <property type="entry name" value="V-ATPase_V0D/AC39_subunit"/>
</dbReference>
<dbReference type="Pfam" id="PF01992">
    <property type="entry name" value="vATP-synt_AC39"/>
    <property type="match status" value="1"/>
</dbReference>
<dbReference type="InterPro" id="IPR044911">
    <property type="entry name" value="V-type_ATPase_csu/dsu_dom_3"/>
</dbReference>
<dbReference type="Gene3D" id="1.10.132.50">
    <property type="entry name" value="ATP synthase (C/AC39) subunit, domain 3"/>
    <property type="match status" value="1"/>
</dbReference>
<keyword evidence="2" id="KW-0813">Transport</keyword>
<dbReference type="PANTHER" id="PTHR38682">
    <property type="entry name" value="V-TYPE ATP SYNTHASE SUBUNIT C"/>
    <property type="match status" value="1"/>
</dbReference>
<evidence type="ECO:0000256" key="3">
    <source>
        <dbReference type="ARBA" id="ARBA00023065"/>
    </source>
</evidence>
<dbReference type="Proteomes" id="UP001210339">
    <property type="component" value="Chromosome"/>
</dbReference>
<comment type="similarity">
    <text evidence="1">Belongs to the V-ATPase V0D/AC39 subunit family.</text>
</comment>
<dbReference type="InterPro" id="IPR036079">
    <property type="entry name" value="ATPase_csu/dsu_sf"/>
</dbReference>
<proteinExistence type="inferred from homology"/>
<evidence type="ECO:0000256" key="1">
    <source>
        <dbReference type="ARBA" id="ARBA00006709"/>
    </source>
</evidence>
<dbReference type="Gene3D" id="1.20.1690.10">
    <property type="entry name" value="V-type ATP synthase subunit C domain"/>
    <property type="match status" value="2"/>
</dbReference>
<organism evidence="4 5">
    <name type="scientific">Peptoniphilus equinus</name>
    <dbReference type="NCBI Taxonomy" id="3016343"/>
    <lineage>
        <taxon>Bacteria</taxon>
        <taxon>Bacillati</taxon>
        <taxon>Bacillota</taxon>
        <taxon>Tissierellia</taxon>
        <taxon>Tissierellales</taxon>
        <taxon>Peptoniphilaceae</taxon>
        <taxon>Peptoniphilus</taxon>
    </lineage>
</organism>
<dbReference type="SUPFAM" id="SSF103486">
    <property type="entry name" value="V-type ATP synthase subunit C"/>
    <property type="match status" value="1"/>
</dbReference>
<evidence type="ECO:0000313" key="5">
    <source>
        <dbReference type="Proteomes" id="UP001210339"/>
    </source>
</evidence>
<gene>
    <name evidence="4" type="ORF">O6R05_07130</name>
</gene>
<keyword evidence="5" id="KW-1185">Reference proteome</keyword>
<dbReference type="EMBL" id="CP115667">
    <property type="protein sequence ID" value="WBW49769.1"/>
    <property type="molecule type" value="Genomic_DNA"/>
</dbReference>
<sequence length="336" mass="38777">MNYAALNTKISAIYAKTIKTDIALEMLEKSKRTEAIDVLNTRLGLTLDKNAELYDVNLVLESAFFNKLKSLLHYMSGADRKFYELILERYTIRDIKRVLRTIVHAHDPEGLKETLLGLDPDKVPTKDEFTVEAFIKKLQGTVYARPLIVYKDMGQDEMLFYMEMTLDKIYYDSLHRAFDDLSTKSVRYAKDLIEQHIDLLNLKYMIRAKRTYHVIPEALINFLLEGGTLSYKKLKAMALLDQETFEEKLKQSRHAHLLEGRVENIDIKLARELYANCQTVYGKSGFDMGKLISLTLLFELTARDISTVLQGQSLGFFSGRIRELIAIPIKEGEVWQ</sequence>
<dbReference type="InterPro" id="IPR035067">
    <property type="entry name" value="V-type_ATPase_csu/dsu"/>
</dbReference>
<keyword evidence="3" id="KW-0406">Ion transport</keyword>
<evidence type="ECO:0000256" key="2">
    <source>
        <dbReference type="ARBA" id="ARBA00022448"/>
    </source>
</evidence>
<dbReference type="RefSeq" id="WP_271191300.1">
    <property type="nucleotide sequence ID" value="NZ_CP115667.1"/>
</dbReference>
<evidence type="ECO:0000313" key="4">
    <source>
        <dbReference type="EMBL" id="WBW49769.1"/>
    </source>
</evidence>
<accession>A0ABY7QUK7</accession>
<protein>
    <submittedName>
        <fullName evidence="4">V-type ATPase subunit</fullName>
    </submittedName>
</protein>
<reference evidence="4 5" key="1">
    <citation type="submission" date="2023-01" db="EMBL/GenBank/DDBJ databases">
        <authorList>
            <person name="Lee S.H."/>
            <person name="Jung H.S."/>
            <person name="Yun J.U."/>
        </authorList>
    </citation>
    <scope>NUCLEOTIDE SEQUENCE [LARGE SCALE GENOMIC DNA]</scope>
    <source>
        <strain evidence="4 5">CBA3646</strain>
    </source>
</reference>